<feature type="compositionally biased region" description="Basic and acidic residues" evidence="1">
    <location>
        <begin position="102"/>
        <end position="134"/>
    </location>
</feature>
<evidence type="ECO:0000313" key="3">
    <source>
        <dbReference type="Proteomes" id="UP001487740"/>
    </source>
</evidence>
<feature type="compositionally biased region" description="Basic and acidic residues" evidence="1">
    <location>
        <begin position="1"/>
        <end position="10"/>
    </location>
</feature>
<organism evidence="2 3">
    <name type="scientific">Scylla paramamosain</name>
    <name type="common">Mud crab</name>
    <dbReference type="NCBI Taxonomy" id="85552"/>
    <lineage>
        <taxon>Eukaryota</taxon>
        <taxon>Metazoa</taxon>
        <taxon>Ecdysozoa</taxon>
        <taxon>Arthropoda</taxon>
        <taxon>Crustacea</taxon>
        <taxon>Multicrustacea</taxon>
        <taxon>Malacostraca</taxon>
        <taxon>Eumalacostraca</taxon>
        <taxon>Eucarida</taxon>
        <taxon>Decapoda</taxon>
        <taxon>Pleocyemata</taxon>
        <taxon>Brachyura</taxon>
        <taxon>Eubrachyura</taxon>
        <taxon>Portunoidea</taxon>
        <taxon>Portunidae</taxon>
        <taxon>Portuninae</taxon>
        <taxon>Scylla</taxon>
    </lineage>
</organism>
<accession>A0AAW0UEQ4</accession>
<dbReference type="Proteomes" id="UP001487740">
    <property type="component" value="Unassembled WGS sequence"/>
</dbReference>
<protein>
    <submittedName>
        <fullName evidence="2">Uncharacterized protein</fullName>
    </submittedName>
</protein>
<gene>
    <name evidence="2" type="ORF">O3P69_004620</name>
</gene>
<feature type="compositionally biased region" description="Acidic residues" evidence="1">
    <location>
        <begin position="135"/>
        <end position="152"/>
    </location>
</feature>
<feature type="region of interest" description="Disordered" evidence="1">
    <location>
        <begin position="1"/>
        <end position="75"/>
    </location>
</feature>
<dbReference type="EMBL" id="JARAKH010000013">
    <property type="protein sequence ID" value="KAK8397931.1"/>
    <property type="molecule type" value="Genomic_DNA"/>
</dbReference>
<evidence type="ECO:0000313" key="2">
    <source>
        <dbReference type="EMBL" id="KAK8397931.1"/>
    </source>
</evidence>
<keyword evidence="3" id="KW-1185">Reference proteome</keyword>
<feature type="compositionally biased region" description="Basic and acidic residues" evidence="1">
    <location>
        <begin position="16"/>
        <end position="32"/>
    </location>
</feature>
<feature type="region of interest" description="Disordered" evidence="1">
    <location>
        <begin position="102"/>
        <end position="159"/>
    </location>
</feature>
<dbReference type="AlphaFoldDB" id="A0AAW0UEQ4"/>
<name>A0AAW0UEQ4_SCYPA</name>
<reference evidence="2 3" key="1">
    <citation type="submission" date="2023-03" db="EMBL/GenBank/DDBJ databases">
        <title>High-quality genome of Scylla paramamosain provides insights in environmental adaptation.</title>
        <authorList>
            <person name="Zhang L."/>
        </authorList>
    </citation>
    <scope>NUCLEOTIDE SEQUENCE [LARGE SCALE GENOMIC DNA]</scope>
    <source>
        <strain evidence="2">LZ_2023a</strain>
        <tissue evidence="2">Muscle</tissue>
    </source>
</reference>
<evidence type="ECO:0000256" key="1">
    <source>
        <dbReference type="SAM" id="MobiDB-lite"/>
    </source>
</evidence>
<sequence>MGRHCFLAEKDGDDEKEGREEERWKGGRKACDDSLSWGTEGVSLPRRQRGGSMSTTKSQHTRAGLRGPDRRPTQSLFAPALPAAAFRGLRASRLTITVIREGEQDGEERWRQFEGELQGEEGREGGREGGRGGGEEEEEEVVEEEEEEEEEEEVRRCPVDGVLWPGSEVRLQHAPPLTLRLPHHNASGHL</sequence>
<proteinExistence type="predicted"/>
<comment type="caution">
    <text evidence="2">The sequence shown here is derived from an EMBL/GenBank/DDBJ whole genome shotgun (WGS) entry which is preliminary data.</text>
</comment>